<keyword evidence="1" id="KW-0472">Membrane</keyword>
<protein>
    <recommendedName>
        <fullName evidence="4">Lipoprotein</fullName>
    </recommendedName>
</protein>
<evidence type="ECO:0000256" key="1">
    <source>
        <dbReference type="SAM" id="Phobius"/>
    </source>
</evidence>
<reference evidence="2 3" key="1">
    <citation type="submission" date="2023-12" db="EMBL/GenBank/DDBJ databases">
        <title>Thiobacillus sedimentum sp. nov., a chemolithoautotrophic sulfur-oxidizing bacterium isolated from freshwater sediment.</title>
        <authorList>
            <person name="Luo J."/>
            <person name="Dai C."/>
        </authorList>
    </citation>
    <scope>NUCLEOTIDE SEQUENCE [LARGE SCALE GENOMIC DNA]</scope>
    <source>
        <strain evidence="2 3">SCUT-2</strain>
    </source>
</reference>
<accession>A0ABZ1CM08</accession>
<keyword evidence="1" id="KW-1133">Transmembrane helix</keyword>
<dbReference type="RefSeq" id="WP_324779520.1">
    <property type="nucleotide sequence ID" value="NZ_CP141769.1"/>
</dbReference>
<name>A0ABZ1CM08_9PROT</name>
<proteinExistence type="predicted"/>
<dbReference type="EMBL" id="CP141769">
    <property type="protein sequence ID" value="WRS38988.1"/>
    <property type="molecule type" value="Genomic_DNA"/>
</dbReference>
<sequence>MHGVEPRHCRACATGTRGAAIHCDRGLAMNRASIRVGLLCGLLMMLGMGLSACATGLLGRDRWKEEALQYDGNTVVVERSQSYGGRGEIGQGTPISEYRLAFALPGSGQTIEWESEYSQDVGRGNLHLLALHVLKGTPYVITEDIIWSDVSQHWTTGYNVQQLNPDGSLDFRVGGGVAINTVFSGASALGGGWTYQFSVSGGVF</sequence>
<evidence type="ECO:0000313" key="2">
    <source>
        <dbReference type="EMBL" id="WRS38988.1"/>
    </source>
</evidence>
<keyword evidence="1" id="KW-0812">Transmembrane</keyword>
<evidence type="ECO:0008006" key="4">
    <source>
        <dbReference type="Google" id="ProtNLM"/>
    </source>
</evidence>
<organism evidence="2 3">
    <name type="scientific">Thiobacillus sedimenti</name>
    <dbReference type="NCBI Taxonomy" id="3110231"/>
    <lineage>
        <taxon>Bacteria</taxon>
        <taxon>Pseudomonadati</taxon>
        <taxon>Pseudomonadota</taxon>
        <taxon>Betaproteobacteria</taxon>
        <taxon>Nitrosomonadales</taxon>
        <taxon>Thiobacillaceae</taxon>
        <taxon>Thiobacillus</taxon>
    </lineage>
</organism>
<feature type="transmembrane region" description="Helical" evidence="1">
    <location>
        <begin position="36"/>
        <end position="58"/>
    </location>
</feature>
<keyword evidence="3" id="KW-1185">Reference proteome</keyword>
<dbReference type="Proteomes" id="UP001334732">
    <property type="component" value="Chromosome"/>
</dbReference>
<gene>
    <name evidence="2" type="ORF">VA613_13400</name>
</gene>
<evidence type="ECO:0000313" key="3">
    <source>
        <dbReference type="Proteomes" id="UP001334732"/>
    </source>
</evidence>